<keyword evidence="1" id="KW-0597">Phosphoprotein</keyword>
<protein>
    <submittedName>
        <fullName evidence="3">Response regulator</fullName>
    </submittedName>
</protein>
<feature type="domain" description="Response regulatory" evidence="2">
    <location>
        <begin position="8"/>
        <end position="128"/>
    </location>
</feature>
<dbReference type="InterPro" id="IPR011006">
    <property type="entry name" value="CheY-like_superfamily"/>
</dbReference>
<evidence type="ECO:0000313" key="4">
    <source>
        <dbReference type="Proteomes" id="UP000436006"/>
    </source>
</evidence>
<reference evidence="3 4" key="1">
    <citation type="submission" date="2019-12" db="EMBL/GenBank/DDBJ databases">
        <title>Spirosoma sp. HMF4905 genome sequencing and assembly.</title>
        <authorList>
            <person name="Kang H."/>
            <person name="Cha I."/>
            <person name="Kim H."/>
            <person name="Joh K."/>
        </authorList>
    </citation>
    <scope>NUCLEOTIDE SEQUENCE [LARGE SCALE GENOMIC DNA]</scope>
    <source>
        <strain evidence="3 4">HMF4905</strain>
    </source>
</reference>
<dbReference type="EMBL" id="WPIN01000007">
    <property type="protein sequence ID" value="MVM32476.1"/>
    <property type="molecule type" value="Genomic_DNA"/>
</dbReference>
<dbReference type="SUPFAM" id="SSF52172">
    <property type="entry name" value="CheY-like"/>
    <property type="match status" value="1"/>
</dbReference>
<comment type="caution">
    <text evidence="3">The sequence shown here is derived from an EMBL/GenBank/DDBJ whole genome shotgun (WGS) entry which is preliminary data.</text>
</comment>
<keyword evidence="4" id="KW-1185">Reference proteome</keyword>
<name>A0A7K1SFY6_9BACT</name>
<evidence type="ECO:0000313" key="3">
    <source>
        <dbReference type="EMBL" id="MVM32476.1"/>
    </source>
</evidence>
<feature type="modified residue" description="4-aspartylphosphate" evidence="1">
    <location>
        <position position="61"/>
    </location>
</feature>
<sequence length="134" mass="15135">MPRTNPPQIWIVDDDEDDQYLFAGAFKSLSPSLRVQLFNDGEDLLPALAQSTRLPDLIILDLNMPRVNGFEALKLLRAEPSYQRLPVIVLTTSDQLEDQTKALALGADGFLTKPPSFDKILILFEQLVQQWQLV</sequence>
<dbReference type="GO" id="GO:0000160">
    <property type="term" value="P:phosphorelay signal transduction system"/>
    <property type="evidence" value="ECO:0007669"/>
    <property type="project" value="InterPro"/>
</dbReference>
<gene>
    <name evidence="3" type="ORF">GO755_20705</name>
</gene>
<dbReference type="InterPro" id="IPR001789">
    <property type="entry name" value="Sig_transdc_resp-reg_receiver"/>
</dbReference>
<dbReference type="PROSITE" id="PS50110">
    <property type="entry name" value="RESPONSE_REGULATORY"/>
    <property type="match status" value="1"/>
</dbReference>
<dbReference type="PANTHER" id="PTHR44520:SF2">
    <property type="entry name" value="RESPONSE REGULATOR RCP1"/>
    <property type="match status" value="1"/>
</dbReference>
<dbReference type="AlphaFoldDB" id="A0A7K1SFY6"/>
<dbReference type="InterPro" id="IPR052893">
    <property type="entry name" value="TCS_response_regulator"/>
</dbReference>
<organism evidence="3 4">
    <name type="scientific">Spirosoma arboris</name>
    <dbReference type="NCBI Taxonomy" id="2682092"/>
    <lineage>
        <taxon>Bacteria</taxon>
        <taxon>Pseudomonadati</taxon>
        <taxon>Bacteroidota</taxon>
        <taxon>Cytophagia</taxon>
        <taxon>Cytophagales</taxon>
        <taxon>Cytophagaceae</taxon>
        <taxon>Spirosoma</taxon>
    </lineage>
</organism>
<evidence type="ECO:0000256" key="1">
    <source>
        <dbReference type="PROSITE-ProRule" id="PRU00169"/>
    </source>
</evidence>
<evidence type="ECO:0000259" key="2">
    <source>
        <dbReference type="PROSITE" id="PS50110"/>
    </source>
</evidence>
<dbReference type="Pfam" id="PF00072">
    <property type="entry name" value="Response_reg"/>
    <property type="match status" value="1"/>
</dbReference>
<dbReference type="SMART" id="SM00448">
    <property type="entry name" value="REC"/>
    <property type="match status" value="1"/>
</dbReference>
<dbReference type="Proteomes" id="UP000436006">
    <property type="component" value="Unassembled WGS sequence"/>
</dbReference>
<accession>A0A7K1SFY6</accession>
<dbReference type="RefSeq" id="WP_157587186.1">
    <property type="nucleotide sequence ID" value="NZ_WPIN01000007.1"/>
</dbReference>
<proteinExistence type="predicted"/>
<dbReference type="Gene3D" id="3.40.50.2300">
    <property type="match status" value="1"/>
</dbReference>
<dbReference type="PANTHER" id="PTHR44520">
    <property type="entry name" value="RESPONSE REGULATOR RCP1-RELATED"/>
    <property type="match status" value="1"/>
</dbReference>